<comment type="caution">
    <text evidence="5">The sequence shown here is derived from an EMBL/GenBank/DDBJ whole genome shotgun (WGS) entry which is preliminary data.</text>
</comment>
<evidence type="ECO:0000256" key="3">
    <source>
        <dbReference type="SAM" id="Phobius"/>
    </source>
</evidence>
<feature type="domain" description="Putative zinc-finger" evidence="4">
    <location>
        <begin position="3"/>
        <end position="37"/>
    </location>
</feature>
<reference evidence="5 6" key="1">
    <citation type="submission" date="2019-11" db="EMBL/GenBank/DDBJ databases">
        <title>Bacillus lacus genome.</title>
        <authorList>
            <person name="Allen C.J."/>
            <person name="Newman J.D."/>
        </authorList>
    </citation>
    <scope>NUCLEOTIDE SEQUENCE [LARGE SCALE GENOMIC DNA]</scope>
    <source>
        <strain evidence="5 6">KCTC 33946</strain>
    </source>
</reference>
<dbReference type="Gene3D" id="1.10.10.1320">
    <property type="entry name" value="Anti-sigma factor, zinc-finger domain"/>
    <property type="match status" value="1"/>
</dbReference>
<evidence type="ECO:0000256" key="1">
    <source>
        <dbReference type="ARBA" id="ARBA00024353"/>
    </source>
</evidence>
<sequence>MKCSEEIVRYMHQYLDHDIEEEDEVVLRHHLKTCTACSQHFHDLEKAVALVQSTSHIEAPADFTASIMKALPQEKKSVTANRWFRNHPFLVAASLFLLFMTGSVLSAWNGEQDFSVSKQNNLIVENGIVTVPEGEIVRGDVTVKNGSINIEGTVEGDVTIVNGEKYMASAGHVTGEITEVNQVFDWLWLKMKELGNDVIDIFE</sequence>
<dbReference type="AlphaFoldDB" id="A0A7X2IYJ1"/>
<dbReference type="Pfam" id="PF13490">
    <property type="entry name" value="zf-HC2"/>
    <property type="match status" value="1"/>
</dbReference>
<keyword evidence="6" id="KW-1185">Reference proteome</keyword>
<dbReference type="InterPro" id="IPR027383">
    <property type="entry name" value="Znf_put"/>
</dbReference>
<evidence type="ECO:0000313" key="6">
    <source>
        <dbReference type="Proteomes" id="UP000448867"/>
    </source>
</evidence>
<evidence type="ECO:0000313" key="5">
    <source>
        <dbReference type="EMBL" id="MRX72151.1"/>
    </source>
</evidence>
<keyword evidence="3" id="KW-0812">Transmembrane</keyword>
<keyword evidence="3" id="KW-0472">Membrane</keyword>
<protein>
    <recommendedName>
        <fullName evidence="2">Anti-sigma-W factor RsiW</fullName>
    </recommendedName>
</protein>
<gene>
    <name evidence="5" type="ORF">GJU40_08255</name>
</gene>
<organism evidence="5 6">
    <name type="scientific">Metabacillus lacus</name>
    <dbReference type="NCBI Taxonomy" id="1983721"/>
    <lineage>
        <taxon>Bacteria</taxon>
        <taxon>Bacillati</taxon>
        <taxon>Bacillota</taxon>
        <taxon>Bacilli</taxon>
        <taxon>Bacillales</taxon>
        <taxon>Bacillaceae</taxon>
        <taxon>Metabacillus</taxon>
    </lineage>
</organism>
<comment type="similarity">
    <text evidence="1">Belongs to the zinc-associated anti-sigma factor (ZAS) superfamily. Anti-sigma-W factor family.</text>
</comment>
<accession>A0A7X2IYJ1</accession>
<dbReference type="Proteomes" id="UP000448867">
    <property type="component" value="Unassembled WGS sequence"/>
</dbReference>
<dbReference type="OrthoDB" id="9782842at2"/>
<evidence type="ECO:0000259" key="4">
    <source>
        <dbReference type="Pfam" id="PF13490"/>
    </source>
</evidence>
<dbReference type="EMBL" id="WKKI01000011">
    <property type="protein sequence ID" value="MRX72151.1"/>
    <property type="molecule type" value="Genomic_DNA"/>
</dbReference>
<evidence type="ECO:0000256" key="2">
    <source>
        <dbReference type="ARBA" id="ARBA00024438"/>
    </source>
</evidence>
<name>A0A7X2IYJ1_9BACI</name>
<dbReference type="RefSeq" id="WP_154307282.1">
    <property type="nucleotide sequence ID" value="NZ_WKKI01000011.1"/>
</dbReference>
<keyword evidence="3" id="KW-1133">Transmembrane helix</keyword>
<proteinExistence type="inferred from homology"/>
<feature type="transmembrane region" description="Helical" evidence="3">
    <location>
        <begin position="89"/>
        <end position="108"/>
    </location>
</feature>
<dbReference type="InterPro" id="IPR041916">
    <property type="entry name" value="Anti_sigma_zinc_sf"/>
</dbReference>